<evidence type="ECO:0000256" key="4">
    <source>
        <dbReference type="SAM" id="MobiDB-lite"/>
    </source>
</evidence>
<dbReference type="GO" id="GO:0006508">
    <property type="term" value="P:proteolysis"/>
    <property type="evidence" value="ECO:0007669"/>
    <property type="project" value="InterPro"/>
</dbReference>
<evidence type="ECO:0008006" key="9">
    <source>
        <dbReference type="Google" id="ProtNLM"/>
    </source>
</evidence>
<name>A0A919N000_9ACTN</name>
<comment type="caution">
    <text evidence="7">The sequence shown here is derived from an EMBL/GenBank/DDBJ whole genome shotgun (WGS) entry which is preliminary data.</text>
</comment>
<dbReference type="InterPro" id="IPR011047">
    <property type="entry name" value="Quinoprotein_ADH-like_sf"/>
</dbReference>
<feature type="region of interest" description="Disordered" evidence="4">
    <location>
        <begin position="1099"/>
        <end position="1130"/>
    </location>
</feature>
<dbReference type="InterPro" id="IPR036322">
    <property type="entry name" value="WD40_repeat_dom_sf"/>
</dbReference>
<dbReference type="InterPro" id="IPR050630">
    <property type="entry name" value="WD_repeat_EMAP"/>
</dbReference>
<gene>
    <name evidence="7" type="ORF">Ari01nite_19270</name>
</gene>
<reference evidence="7" key="1">
    <citation type="submission" date="2021-01" db="EMBL/GenBank/DDBJ databases">
        <title>Whole genome shotgun sequence of Actinoplanes rishiriensis NBRC 108556.</title>
        <authorList>
            <person name="Komaki H."/>
            <person name="Tamura T."/>
        </authorList>
    </citation>
    <scope>NUCLEOTIDE SEQUENCE</scope>
    <source>
        <strain evidence="7">NBRC 108556</strain>
    </source>
</reference>
<dbReference type="EMBL" id="BOMV01000013">
    <property type="protein sequence ID" value="GIE94462.1"/>
    <property type="molecule type" value="Genomic_DNA"/>
</dbReference>
<sequence>MTTHARDELRAAARGRDAVAGLLGSGRLWWRALEEAVRTDPGWLVSGEPAEIVAALAARTTGERIRDDATVLLAAARAAGGAAPELLAEDLGALCRRWRGGSLPRRLPRNDRPSAIAPDHPGLFAAMALLIQRPDSGPRTMAALTMAMLHGAGEDQGKPLVTHVLFDANPVGAEIEGAVGRLELVRLADGPGGLFPDPRYMSFFHGSGGFPASLDHAWAATFGDGPGQPCVLWRMTATEPDDGSPVAAVSGESAGAAFGVLLTELRRQRERPGGLRGRVAAARTLRGRVALTGAITDGGAITEVGGIGAKLTAAVRQHLDPILPRANQAEAAKVPRRSEPHWVDSVGAAHRRATQWPRAYRRIAIGAGTAAVLAVLASGTVYTVLGERAETARQEKIAARLTGAARDLRDRDPALAALLAAQALGQAPDRAGRAAAAEELIQQLADNGHYAGVVTGNNQRVTATAVAPAQAGGAETILAGTEDGLLFAADVSRRTVGSRQGRASDGAVTAIAVNPAEPSAFASAGADGDVRLWRLSNRRIIPDRTTAGGRHQGAVRSVAYSPDGALLAASDEEGWVWVSNAATGALVAEFQPHTALRTDPAAIPAVAFGPAGALYAGTASGLVLTVDYRRRTAARIALPNRGAVWSLAVVPGPGRDSRETRHLLLIGSEEGLADWNPVTREESDRFPAAGLSGPVRTLAVHGTTVAAGQSNRTHLLYYDALLYLQFLHAADTYGETLPGSAVYPGGIVTPVLGGGIRVWEHQRRPLVRTLGIGRLDDVGVDEAGVQYVLGNYGQLVRLAGGGRTAPDNPLSALSGLLAVPRTPDVPVIVVADQEGDTPQPIVAYDRTTMASVPLPDQDHRLAACEGVTAVAFLSGTPARLAVGCKSGLVQVWDPATWDVLTQTSVPAAQVTSFARLGDRLVIGGRPAEVADAVGTLTSGPVDNLDQPVTVHANRGGVTGLAVTDGRLVVGGADGSVRTYSPDLKPLTPAVTIGSTVRAVAAEAIGGRVVAAADQNLVLLDPRTMERLVTARSERPVLRLAPGGPDTVAAVLDQDGPPQAPDGAPAGQLWQFGTGHLVEQACRLGGRELTADEVRQYSGDARAEPHRQCPAARPAPATSGGPSAAPGAVLVPATGPVQDRISSGCDSLLTEGGRCDVLLGGEHDYAWTDVPGPAVPADAGNFAHRLVLYQGTVDGAGWRPVLRTADGWAGVDVYAYPIGPEGLRSIAVGHRRAGAVNGTALDLVTDGALERTLPAVAAARPTDFGIQIWQEIAGPDSWITYELRRDAAGRWTEHGRRPTTADDQPR</sequence>
<dbReference type="PANTHER" id="PTHR13720:SF33">
    <property type="entry name" value="HELP DOMAIN-CONTAINING PROTEIN"/>
    <property type="match status" value="1"/>
</dbReference>
<dbReference type="InterPro" id="IPR014721">
    <property type="entry name" value="Ribsml_uS5_D2-typ_fold_subgr"/>
</dbReference>
<evidence type="ECO:0000313" key="7">
    <source>
        <dbReference type="EMBL" id="GIE94462.1"/>
    </source>
</evidence>
<dbReference type="InterPro" id="IPR024977">
    <property type="entry name" value="Apc4-like_WD40_dom"/>
</dbReference>
<feature type="domain" description="Lon proteolytic" evidence="5">
    <location>
        <begin position="282"/>
        <end position="337"/>
    </location>
</feature>
<dbReference type="Pfam" id="PF05362">
    <property type="entry name" value="Lon_C"/>
    <property type="match status" value="1"/>
</dbReference>
<organism evidence="7 8">
    <name type="scientific">Paractinoplanes rishiriensis</name>
    <dbReference type="NCBI Taxonomy" id="1050105"/>
    <lineage>
        <taxon>Bacteria</taxon>
        <taxon>Bacillati</taxon>
        <taxon>Actinomycetota</taxon>
        <taxon>Actinomycetes</taxon>
        <taxon>Micromonosporales</taxon>
        <taxon>Micromonosporaceae</taxon>
        <taxon>Paractinoplanes</taxon>
    </lineage>
</organism>
<dbReference type="PANTHER" id="PTHR13720">
    <property type="entry name" value="WD-40 REPEAT PROTEIN"/>
    <property type="match status" value="1"/>
</dbReference>
<dbReference type="Pfam" id="PF12894">
    <property type="entry name" value="ANAPC4_WD40"/>
    <property type="match status" value="1"/>
</dbReference>
<evidence type="ECO:0000313" key="8">
    <source>
        <dbReference type="Proteomes" id="UP000636960"/>
    </source>
</evidence>
<dbReference type="InterPro" id="IPR001680">
    <property type="entry name" value="WD40_rpt"/>
</dbReference>
<feature type="repeat" description="WD" evidence="3">
    <location>
        <begin position="501"/>
        <end position="543"/>
    </location>
</feature>
<keyword evidence="8" id="KW-1185">Reference proteome</keyword>
<evidence type="ECO:0000259" key="6">
    <source>
        <dbReference type="Pfam" id="PF12894"/>
    </source>
</evidence>
<dbReference type="GO" id="GO:0004252">
    <property type="term" value="F:serine-type endopeptidase activity"/>
    <property type="evidence" value="ECO:0007669"/>
    <property type="project" value="InterPro"/>
</dbReference>
<dbReference type="SMART" id="SM00320">
    <property type="entry name" value="WD40"/>
    <property type="match status" value="5"/>
</dbReference>
<evidence type="ECO:0000256" key="3">
    <source>
        <dbReference type="PROSITE-ProRule" id="PRU00221"/>
    </source>
</evidence>
<keyword evidence="2" id="KW-0677">Repeat</keyword>
<evidence type="ECO:0000259" key="5">
    <source>
        <dbReference type="Pfam" id="PF05362"/>
    </source>
</evidence>
<dbReference type="Proteomes" id="UP000636960">
    <property type="component" value="Unassembled WGS sequence"/>
</dbReference>
<dbReference type="InterPro" id="IPR015943">
    <property type="entry name" value="WD40/YVTN_repeat-like_dom_sf"/>
</dbReference>
<dbReference type="PROSITE" id="PS50082">
    <property type="entry name" value="WD_REPEATS_2"/>
    <property type="match status" value="1"/>
</dbReference>
<dbReference type="RefSeq" id="WP_203780771.1">
    <property type="nucleotide sequence ID" value="NZ_BOMV01000013.1"/>
</dbReference>
<dbReference type="GO" id="GO:0004176">
    <property type="term" value="F:ATP-dependent peptidase activity"/>
    <property type="evidence" value="ECO:0007669"/>
    <property type="project" value="InterPro"/>
</dbReference>
<proteinExistence type="predicted"/>
<feature type="compositionally biased region" description="Low complexity" evidence="4">
    <location>
        <begin position="1109"/>
        <end position="1130"/>
    </location>
</feature>
<keyword evidence="1 3" id="KW-0853">WD repeat</keyword>
<dbReference type="Gene3D" id="2.130.10.10">
    <property type="entry name" value="YVTN repeat-like/Quinoprotein amine dehydrogenase"/>
    <property type="match status" value="2"/>
</dbReference>
<evidence type="ECO:0000256" key="1">
    <source>
        <dbReference type="ARBA" id="ARBA00022574"/>
    </source>
</evidence>
<protein>
    <recommendedName>
        <fullName evidence="9">WD40 repeat protein</fullName>
    </recommendedName>
</protein>
<accession>A0A919N000</accession>
<dbReference type="Gene3D" id="3.30.230.10">
    <property type="match status" value="1"/>
</dbReference>
<dbReference type="InterPro" id="IPR008269">
    <property type="entry name" value="Lon_proteolytic"/>
</dbReference>
<evidence type="ECO:0000256" key="2">
    <source>
        <dbReference type="ARBA" id="ARBA00022737"/>
    </source>
</evidence>
<dbReference type="SUPFAM" id="SSF50998">
    <property type="entry name" value="Quinoprotein alcohol dehydrogenase-like"/>
    <property type="match status" value="1"/>
</dbReference>
<feature type="domain" description="Anaphase-promoting complex subunit 4-like WD40" evidence="6">
    <location>
        <begin position="522"/>
        <end position="595"/>
    </location>
</feature>
<dbReference type="SUPFAM" id="SSF50978">
    <property type="entry name" value="WD40 repeat-like"/>
    <property type="match status" value="1"/>
</dbReference>